<protein>
    <submittedName>
        <fullName evidence="2">RimJ/RimL family protein N-acetyltransferase</fullName>
    </submittedName>
</protein>
<keyword evidence="2" id="KW-0808">Transferase</keyword>
<proteinExistence type="predicted"/>
<evidence type="ECO:0000313" key="3">
    <source>
        <dbReference type="Proteomes" id="UP000528286"/>
    </source>
</evidence>
<gene>
    <name evidence="2" type="ORF">GGR23_002703</name>
</gene>
<name>A0A7W6J7V9_9HYPH</name>
<dbReference type="InterPro" id="IPR051531">
    <property type="entry name" value="N-acetyltransferase"/>
</dbReference>
<dbReference type="RefSeq" id="WP_246365417.1">
    <property type="nucleotide sequence ID" value="NZ_JACIEZ010000005.1"/>
</dbReference>
<dbReference type="InterPro" id="IPR016181">
    <property type="entry name" value="Acyl_CoA_acyltransferase"/>
</dbReference>
<keyword evidence="3" id="KW-1185">Reference proteome</keyword>
<dbReference type="Pfam" id="PF13302">
    <property type="entry name" value="Acetyltransf_3"/>
    <property type="match status" value="1"/>
</dbReference>
<dbReference type="Proteomes" id="UP000528286">
    <property type="component" value="Unassembled WGS sequence"/>
</dbReference>
<accession>A0A7W6J7V9</accession>
<dbReference type="GO" id="GO:0016747">
    <property type="term" value="F:acyltransferase activity, transferring groups other than amino-acyl groups"/>
    <property type="evidence" value="ECO:0007669"/>
    <property type="project" value="InterPro"/>
</dbReference>
<dbReference type="AlphaFoldDB" id="A0A7W6J7V9"/>
<dbReference type="PANTHER" id="PTHR43792:SF16">
    <property type="entry name" value="N-ACETYLTRANSFERASE DOMAIN-CONTAINING PROTEIN"/>
    <property type="match status" value="1"/>
</dbReference>
<dbReference type="InterPro" id="IPR000182">
    <property type="entry name" value="GNAT_dom"/>
</dbReference>
<feature type="domain" description="N-acetyltransferase" evidence="1">
    <location>
        <begin position="11"/>
        <end position="174"/>
    </location>
</feature>
<dbReference type="SUPFAM" id="SSF55729">
    <property type="entry name" value="Acyl-CoA N-acyltransferases (Nat)"/>
    <property type="match status" value="1"/>
</dbReference>
<evidence type="ECO:0000313" key="2">
    <source>
        <dbReference type="EMBL" id="MBB4065496.1"/>
    </source>
</evidence>
<sequence length="189" mass="21364">MSTPVIETERMRLRVVAPGDLERYVALWQDETVLRYTIGAALTRETGWSRILRTTGHWQVFGFGFFVVEDRQTGEFVGEAGFHDMKRQMTPSIEGTLETGWMLLPHRQGQGLALEVMTAAMDWAARAFPHLEMTAIIDPENQPSRRLAARLGFVETVHTEYAGHATIICRMPETPRDAPHSGPSYPPRN</sequence>
<comment type="caution">
    <text evidence="2">The sequence shown here is derived from an EMBL/GenBank/DDBJ whole genome shotgun (WGS) entry which is preliminary data.</text>
</comment>
<dbReference type="PROSITE" id="PS51186">
    <property type="entry name" value="GNAT"/>
    <property type="match status" value="1"/>
</dbReference>
<dbReference type="PANTHER" id="PTHR43792">
    <property type="entry name" value="GNAT FAMILY, PUTATIVE (AFU_ORTHOLOGUE AFUA_3G00765)-RELATED-RELATED"/>
    <property type="match status" value="1"/>
</dbReference>
<evidence type="ECO:0000259" key="1">
    <source>
        <dbReference type="PROSITE" id="PS51186"/>
    </source>
</evidence>
<reference evidence="2 3" key="1">
    <citation type="submission" date="2020-08" db="EMBL/GenBank/DDBJ databases">
        <title>Genomic Encyclopedia of Type Strains, Phase IV (KMG-IV): sequencing the most valuable type-strain genomes for metagenomic binning, comparative biology and taxonomic classification.</title>
        <authorList>
            <person name="Goeker M."/>
        </authorList>
    </citation>
    <scope>NUCLEOTIDE SEQUENCE [LARGE SCALE GENOMIC DNA]</scope>
    <source>
        <strain evidence="2 3">DSM 29853</strain>
    </source>
</reference>
<organism evidence="2 3">
    <name type="scientific">Gellertiella hungarica</name>
    <dbReference type="NCBI Taxonomy" id="1572859"/>
    <lineage>
        <taxon>Bacteria</taxon>
        <taxon>Pseudomonadati</taxon>
        <taxon>Pseudomonadota</taxon>
        <taxon>Alphaproteobacteria</taxon>
        <taxon>Hyphomicrobiales</taxon>
        <taxon>Rhizobiaceae</taxon>
        <taxon>Gellertiella</taxon>
    </lineage>
</organism>
<dbReference type="EMBL" id="JACIEZ010000005">
    <property type="protein sequence ID" value="MBB4065496.1"/>
    <property type="molecule type" value="Genomic_DNA"/>
</dbReference>
<dbReference type="Gene3D" id="3.40.630.30">
    <property type="match status" value="1"/>
</dbReference>